<feature type="transmembrane region" description="Helical" evidence="6">
    <location>
        <begin position="320"/>
        <end position="343"/>
    </location>
</feature>
<feature type="transmembrane region" description="Helical" evidence="6">
    <location>
        <begin position="267"/>
        <end position="284"/>
    </location>
</feature>
<keyword evidence="5 6" id="KW-0472">Membrane</keyword>
<dbReference type="InterPro" id="IPR025405">
    <property type="entry name" value="DUF4131"/>
</dbReference>
<dbReference type="PANTHER" id="PTHR30619">
    <property type="entry name" value="DNA INTERNALIZATION/COMPETENCE PROTEIN COMEC/REC2"/>
    <property type="match status" value="1"/>
</dbReference>
<dbReference type="AlphaFoldDB" id="A0A1H3W303"/>
<keyword evidence="10" id="KW-1185">Reference proteome</keyword>
<dbReference type="NCBIfam" id="TIGR00360">
    <property type="entry name" value="ComEC_N-term"/>
    <property type="match status" value="1"/>
</dbReference>
<dbReference type="InterPro" id="IPR004477">
    <property type="entry name" value="ComEC_N"/>
</dbReference>
<dbReference type="Pfam" id="PF13567">
    <property type="entry name" value="DUF4131"/>
    <property type="match status" value="1"/>
</dbReference>
<feature type="transmembrane region" description="Helical" evidence="6">
    <location>
        <begin position="187"/>
        <end position="209"/>
    </location>
</feature>
<feature type="transmembrane region" description="Helical" evidence="6">
    <location>
        <begin position="442"/>
        <end position="460"/>
    </location>
</feature>
<feature type="transmembrane region" description="Helical" evidence="6">
    <location>
        <begin position="221"/>
        <end position="238"/>
    </location>
</feature>
<dbReference type="InterPro" id="IPR052159">
    <property type="entry name" value="Competence_DNA_uptake"/>
</dbReference>
<reference evidence="9 10" key="1">
    <citation type="submission" date="2016-10" db="EMBL/GenBank/DDBJ databases">
        <authorList>
            <person name="de Groot N.N."/>
        </authorList>
    </citation>
    <scope>NUCLEOTIDE SEQUENCE [LARGE SCALE GENOMIC DNA]</scope>
    <source>
        <strain evidence="9 10">DSM 23581</strain>
    </source>
</reference>
<keyword evidence="2" id="KW-1003">Cell membrane</keyword>
<feature type="domain" description="DUF4131" evidence="8">
    <location>
        <begin position="2"/>
        <end position="122"/>
    </location>
</feature>
<dbReference type="GO" id="GO:0005886">
    <property type="term" value="C:plasma membrane"/>
    <property type="evidence" value="ECO:0007669"/>
    <property type="project" value="UniProtKB-SubCell"/>
</dbReference>
<dbReference type="PANTHER" id="PTHR30619:SF1">
    <property type="entry name" value="RECOMBINATION PROTEIN 2"/>
    <property type="match status" value="1"/>
</dbReference>
<comment type="subcellular location">
    <subcellularLocation>
        <location evidence="1">Cell membrane</location>
        <topology evidence="1">Multi-pass membrane protein</topology>
    </subcellularLocation>
</comment>
<proteinExistence type="predicted"/>
<feature type="domain" description="ComEC/Rec2-related protein" evidence="7">
    <location>
        <begin position="167"/>
        <end position="432"/>
    </location>
</feature>
<keyword evidence="4 6" id="KW-1133">Transmembrane helix</keyword>
<evidence type="ECO:0000256" key="5">
    <source>
        <dbReference type="ARBA" id="ARBA00023136"/>
    </source>
</evidence>
<protein>
    <submittedName>
        <fullName evidence="9">Competence protein ComEC</fullName>
    </submittedName>
</protein>
<evidence type="ECO:0000259" key="8">
    <source>
        <dbReference type="Pfam" id="PF13567"/>
    </source>
</evidence>
<evidence type="ECO:0000256" key="3">
    <source>
        <dbReference type="ARBA" id="ARBA00022692"/>
    </source>
</evidence>
<sequence>MLFFIGYARAQLESPLLQKNHYAQSDISHQTPVQFQGEITEVLKANAYNDKYYLELFQINSQDNRGKILLKVKKDSLNKPLKIGHQIHGIATFKDLNSPQNPQRFNYKAYMKFQSVYATLDTQNEYIEVYKLNYSLKSHADEVRFIIKNKLENAGFNGEPLNLIEAMLLGRRDNISKETLSNFQDSGVIHVLAISGLHVGIILIFLHWLTYFTLYNRLTRLARPLIVIIGLWGFAFIAGLSPSVVRATLMFSILSFSYFLQRRTSTVNILCVALLLMLIYQPQYLFQVGFQLSFTAVLGILILHPRLKKIYQPRYFLDRIIWDVLSVSIIAQISVLPLLLYYFNQASALFWLANIIVIPFLGIILGFGIFSIVLSLLGLMIKPLVVAYSFILETLLKAIEWVAVQDQFIFANIYFNKAMLWTSLLILISLLVWDNKSKIRSYTFLNISVSAFLIVFLNAYKTYKNQSDLFVLKSYNKSLIIEINGSEMIVYKDSITESKEKDYATKSLAQLKGIQTIQERPLKNIYKLNQNKSLLVIDSLGAYEKNHLNDYVLLRSSPKINLERFISSTKPKLIIADASNYRSYLNRWKSTCEKYNIDFHSIYENGALELSKFKKLP</sequence>
<organism evidence="9 10">
    <name type="scientific">Psychroflexus halocasei</name>
    <dbReference type="NCBI Taxonomy" id="908615"/>
    <lineage>
        <taxon>Bacteria</taxon>
        <taxon>Pseudomonadati</taxon>
        <taxon>Bacteroidota</taxon>
        <taxon>Flavobacteriia</taxon>
        <taxon>Flavobacteriales</taxon>
        <taxon>Flavobacteriaceae</taxon>
        <taxon>Psychroflexus</taxon>
    </lineage>
</organism>
<dbReference type="EMBL" id="FNQF01000001">
    <property type="protein sequence ID" value="SDZ81241.1"/>
    <property type="molecule type" value="Genomic_DNA"/>
</dbReference>
<feature type="transmembrane region" description="Helical" evidence="6">
    <location>
        <begin position="409"/>
        <end position="433"/>
    </location>
</feature>
<dbReference type="Proteomes" id="UP000198820">
    <property type="component" value="Unassembled WGS sequence"/>
</dbReference>
<dbReference type="STRING" id="908615.SAMN05421540_101395"/>
<feature type="transmembrane region" description="Helical" evidence="6">
    <location>
        <begin position="349"/>
        <end position="377"/>
    </location>
</feature>
<dbReference type="Pfam" id="PF03772">
    <property type="entry name" value="Competence"/>
    <property type="match status" value="1"/>
</dbReference>
<evidence type="ECO:0000256" key="6">
    <source>
        <dbReference type="SAM" id="Phobius"/>
    </source>
</evidence>
<name>A0A1H3W303_9FLAO</name>
<accession>A0A1H3W303</accession>
<feature type="transmembrane region" description="Helical" evidence="6">
    <location>
        <begin position="384"/>
        <end position="403"/>
    </location>
</feature>
<feature type="transmembrane region" description="Helical" evidence="6">
    <location>
        <begin position="290"/>
        <end position="308"/>
    </location>
</feature>
<gene>
    <name evidence="9" type="ORF">SAMN05421540_101395</name>
</gene>
<evidence type="ECO:0000313" key="9">
    <source>
        <dbReference type="EMBL" id="SDZ81241.1"/>
    </source>
</evidence>
<evidence type="ECO:0000256" key="4">
    <source>
        <dbReference type="ARBA" id="ARBA00022989"/>
    </source>
</evidence>
<evidence type="ECO:0000313" key="10">
    <source>
        <dbReference type="Proteomes" id="UP000198820"/>
    </source>
</evidence>
<evidence type="ECO:0000256" key="1">
    <source>
        <dbReference type="ARBA" id="ARBA00004651"/>
    </source>
</evidence>
<keyword evidence="3 6" id="KW-0812">Transmembrane</keyword>
<evidence type="ECO:0000259" key="7">
    <source>
        <dbReference type="Pfam" id="PF03772"/>
    </source>
</evidence>
<evidence type="ECO:0000256" key="2">
    <source>
        <dbReference type="ARBA" id="ARBA00022475"/>
    </source>
</evidence>